<organism evidence="2 3">
    <name type="scientific">Hyella patelloides LEGE 07179</name>
    <dbReference type="NCBI Taxonomy" id="945734"/>
    <lineage>
        <taxon>Bacteria</taxon>
        <taxon>Bacillati</taxon>
        <taxon>Cyanobacteriota</taxon>
        <taxon>Cyanophyceae</taxon>
        <taxon>Pleurocapsales</taxon>
        <taxon>Hyellaceae</taxon>
        <taxon>Hyella</taxon>
    </lineage>
</organism>
<dbReference type="InterPro" id="IPR029044">
    <property type="entry name" value="Nucleotide-diphossugar_trans"/>
</dbReference>
<dbReference type="Proteomes" id="UP000320055">
    <property type="component" value="Unassembled WGS sequence"/>
</dbReference>
<dbReference type="SUPFAM" id="SSF53448">
    <property type="entry name" value="Nucleotide-diphospho-sugar transferases"/>
    <property type="match status" value="1"/>
</dbReference>
<feature type="transmembrane region" description="Helical" evidence="1">
    <location>
        <begin position="12"/>
        <end position="34"/>
    </location>
</feature>
<dbReference type="CDD" id="cd06438">
    <property type="entry name" value="EpsO_like"/>
    <property type="match status" value="1"/>
</dbReference>
<gene>
    <name evidence="2" type="ORF">H1P_790015</name>
</gene>
<feature type="transmembrane region" description="Helical" evidence="1">
    <location>
        <begin position="295"/>
        <end position="316"/>
    </location>
</feature>
<name>A0A563W418_9CYAN</name>
<dbReference type="GO" id="GO:0016740">
    <property type="term" value="F:transferase activity"/>
    <property type="evidence" value="ECO:0007669"/>
    <property type="project" value="UniProtKB-KW"/>
</dbReference>
<keyword evidence="1" id="KW-0472">Membrane</keyword>
<feature type="transmembrane region" description="Helical" evidence="1">
    <location>
        <begin position="366"/>
        <end position="385"/>
    </location>
</feature>
<keyword evidence="3" id="KW-1185">Reference proteome</keyword>
<sequence>MFFLKSLNLMLLSGALLLAMPIALFTVECLMATFPKKASRKTPFKNRPKTAILIPAHNEAEQIALVVEEARKQLQNSDVLVVIADNCQDNTAEIARKAGATVIERVDKVEKGKGHALDCGLHYLEDTEPPEVVVFLDADCIVAEKAIANITCLSQQTGRPVQAKYLMEQIDNPSLKDRISTFALQVKNRVRFLGLNRLGGHCLLTGSGMAFPWSAIKQVSLVGAINADDMKLTVDLTLKNSVPTYCEDALVVGRLMKDEDAQSQRTRWEHGHLQMISVEVPRLIKAFWKKPRFSLLLLALDISIPPLSLLVMLWFAASTISVLATILLGTSSLSTFILGISGLMLFTSVAAVWSKFGKEDLPLKDLIAIPLYIFGKIPIYLKFLINPQTGWLSTERDL</sequence>
<feature type="transmembrane region" description="Helical" evidence="1">
    <location>
        <begin position="336"/>
        <end position="354"/>
    </location>
</feature>
<dbReference type="AlphaFoldDB" id="A0A563W418"/>
<evidence type="ECO:0000256" key="1">
    <source>
        <dbReference type="SAM" id="Phobius"/>
    </source>
</evidence>
<proteinExistence type="predicted"/>
<dbReference type="InterPro" id="IPR050256">
    <property type="entry name" value="Glycosyltransferase_2"/>
</dbReference>
<evidence type="ECO:0000313" key="2">
    <source>
        <dbReference type="EMBL" id="VEP18431.1"/>
    </source>
</evidence>
<dbReference type="Gene3D" id="3.90.550.10">
    <property type="entry name" value="Spore Coat Polysaccharide Biosynthesis Protein SpsA, Chain A"/>
    <property type="match status" value="1"/>
</dbReference>
<keyword evidence="1" id="KW-1133">Transmembrane helix</keyword>
<dbReference type="OrthoDB" id="9797391at2"/>
<dbReference type="EMBL" id="CAACVJ010000686">
    <property type="protein sequence ID" value="VEP18431.1"/>
    <property type="molecule type" value="Genomic_DNA"/>
</dbReference>
<accession>A0A563W418</accession>
<dbReference type="Pfam" id="PF13641">
    <property type="entry name" value="Glyco_tranf_2_3"/>
    <property type="match status" value="1"/>
</dbReference>
<dbReference type="PANTHER" id="PTHR48090">
    <property type="entry name" value="UNDECAPRENYL-PHOSPHATE 4-DEOXY-4-FORMAMIDO-L-ARABINOSE TRANSFERASE-RELATED"/>
    <property type="match status" value="1"/>
</dbReference>
<keyword evidence="1" id="KW-0812">Transmembrane</keyword>
<keyword evidence="2" id="KW-0808">Transferase</keyword>
<dbReference type="RefSeq" id="WP_144867787.1">
    <property type="nucleotide sequence ID" value="NZ_LR213837.1"/>
</dbReference>
<reference evidence="2 3" key="1">
    <citation type="submission" date="2019-01" db="EMBL/GenBank/DDBJ databases">
        <authorList>
            <person name="Brito A."/>
        </authorList>
    </citation>
    <scope>NUCLEOTIDE SEQUENCE [LARGE SCALE GENOMIC DNA]</scope>
    <source>
        <strain evidence="2">1</strain>
    </source>
</reference>
<evidence type="ECO:0000313" key="3">
    <source>
        <dbReference type="Proteomes" id="UP000320055"/>
    </source>
</evidence>
<protein>
    <submittedName>
        <fullName evidence="2">Family 2 glycosyl transferase</fullName>
    </submittedName>
</protein>
<dbReference type="PANTHER" id="PTHR48090:SF6">
    <property type="entry name" value="SLR5056 PROTEIN"/>
    <property type="match status" value="1"/>
</dbReference>